<name>B7CAS4_9FIRM</name>
<reference evidence="2 3" key="1">
    <citation type="submission" date="2008-11" db="EMBL/GenBank/DDBJ databases">
        <title>Draft genome sequence of Eubacterium biforme (DSM 3989).</title>
        <authorList>
            <person name="Sudarsanam P."/>
            <person name="Ley R."/>
            <person name="Guruge J."/>
            <person name="Turnbaugh P.J."/>
            <person name="Mahowald M."/>
            <person name="Liep D."/>
            <person name="Gordon J."/>
        </authorList>
    </citation>
    <scope>NUCLEOTIDE SEQUENCE [LARGE SCALE GENOMIC DNA]</scope>
    <source>
        <strain evidence="2 3">DSM 3989</strain>
    </source>
</reference>
<keyword evidence="1" id="KW-1133">Transmembrane helix</keyword>
<evidence type="ECO:0000313" key="2">
    <source>
        <dbReference type="EMBL" id="EEC90136.1"/>
    </source>
</evidence>
<evidence type="ECO:0000256" key="1">
    <source>
        <dbReference type="SAM" id="Phobius"/>
    </source>
</evidence>
<dbReference type="Proteomes" id="UP000004315">
    <property type="component" value="Unassembled WGS sequence"/>
</dbReference>
<dbReference type="STRING" id="518637.EUBIFOR_01296"/>
<protein>
    <submittedName>
        <fullName evidence="2">Uncharacterized protein</fullName>
    </submittedName>
</protein>
<accession>B7CAS4</accession>
<gene>
    <name evidence="2" type="ORF">EUBIFOR_01296</name>
</gene>
<dbReference type="HOGENOM" id="CLU_2450563_0_0_9"/>
<proteinExistence type="predicted"/>
<organism evidence="2 3">
    <name type="scientific">Holdemanella biformis DSM 3989</name>
    <dbReference type="NCBI Taxonomy" id="518637"/>
    <lineage>
        <taxon>Bacteria</taxon>
        <taxon>Bacillati</taxon>
        <taxon>Bacillota</taxon>
        <taxon>Erysipelotrichia</taxon>
        <taxon>Erysipelotrichales</taxon>
        <taxon>Erysipelotrichaceae</taxon>
        <taxon>Holdemanella</taxon>
    </lineage>
</organism>
<keyword evidence="1" id="KW-0812">Transmembrane</keyword>
<dbReference type="EMBL" id="ABYT01000071">
    <property type="protein sequence ID" value="EEC90136.1"/>
    <property type="molecule type" value="Genomic_DNA"/>
</dbReference>
<feature type="transmembrane region" description="Helical" evidence="1">
    <location>
        <begin position="54"/>
        <end position="73"/>
    </location>
</feature>
<feature type="transmembrane region" description="Helical" evidence="1">
    <location>
        <begin position="29"/>
        <end position="48"/>
    </location>
</feature>
<sequence>MSNHCFVFHTKLLYQEIERKCQDMKKLDPVVIIVDVLLLVGCGCMFLYGKMSAHSLFIVGIILVGVLVLYLYVTNYKDNHYGGRFHKDF</sequence>
<keyword evidence="3" id="KW-1185">Reference proteome</keyword>
<comment type="caution">
    <text evidence="2">The sequence shown here is derived from an EMBL/GenBank/DDBJ whole genome shotgun (WGS) entry which is preliminary data.</text>
</comment>
<keyword evidence="1" id="KW-0472">Membrane</keyword>
<dbReference type="AlphaFoldDB" id="B7CAS4"/>
<evidence type="ECO:0000313" key="3">
    <source>
        <dbReference type="Proteomes" id="UP000004315"/>
    </source>
</evidence>